<accession>A0A919GIY2</accession>
<protein>
    <submittedName>
        <fullName evidence="2">Uncharacterized protein</fullName>
    </submittedName>
</protein>
<gene>
    <name evidence="2" type="ORF">GCM10017771_18420</name>
</gene>
<comment type="caution">
    <text evidence="2">The sequence shown here is derived from an EMBL/GenBank/DDBJ whole genome shotgun (WGS) entry which is preliminary data.</text>
</comment>
<dbReference type="Proteomes" id="UP000603227">
    <property type="component" value="Unassembled WGS sequence"/>
</dbReference>
<evidence type="ECO:0000256" key="1">
    <source>
        <dbReference type="SAM" id="MobiDB-lite"/>
    </source>
</evidence>
<dbReference type="AlphaFoldDB" id="A0A919GIY2"/>
<evidence type="ECO:0000313" key="2">
    <source>
        <dbReference type="EMBL" id="GHH85462.1"/>
    </source>
</evidence>
<feature type="region of interest" description="Disordered" evidence="1">
    <location>
        <begin position="35"/>
        <end position="71"/>
    </location>
</feature>
<dbReference type="EMBL" id="BNAT01000005">
    <property type="protein sequence ID" value="GHH85462.1"/>
    <property type="molecule type" value="Genomic_DNA"/>
</dbReference>
<proteinExistence type="predicted"/>
<sequence length="71" mass="7538">MVQPLQPLSAKAMRMANRHRYWTWMPRAQVGKGVVRVSNDGPANSPSITESWFAESGGGGPVGLEGLDAGA</sequence>
<reference evidence="2" key="2">
    <citation type="submission" date="2020-09" db="EMBL/GenBank/DDBJ databases">
        <authorList>
            <person name="Sun Q."/>
            <person name="Zhou Y."/>
        </authorList>
    </citation>
    <scope>NUCLEOTIDE SEQUENCE</scope>
    <source>
        <strain evidence="2">CGMCC 4.7403</strain>
    </source>
</reference>
<reference evidence="2" key="1">
    <citation type="journal article" date="2014" name="Int. J. Syst. Evol. Microbiol.">
        <title>Complete genome sequence of Corynebacterium casei LMG S-19264T (=DSM 44701T), isolated from a smear-ripened cheese.</title>
        <authorList>
            <consortium name="US DOE Joint Genome Institute (JGI-PGF)"/>
            <person name="Walter F."/>
            <person name="Albersmeier A."/>
            <person name="Kalinowski J."/>
            <person name="Ruckert C."/>
        </authorList>
    </citation>
    <scope>NUCLEOTIDE SEQUENCE</scope>
    <source>
        <strain evidence="2">CGMCC 4.7403</strain>
    </source>
</reference>
<name>A0A919GIY2_9ACTN</name>
<keyword evidence="3" id="KW-1185">Reference proteome</keyword>
<evidence type="ECO:0000313" key="3">
    <source>
        <dbReference type="Proteomes" id="UP000603227"/>
    </source>
</evidence>
<feature type="compositionally biased region" description="Polar residues" evidence="1">
    <location>
        <begin position="41"/>
        <end position="50"/>
    </location>
</feature>
<organism evidence="2 3">
    <name type="scientific">Streptomyces capitiformicae</name>
    <dbReference type="NCBI Taxonomy" id="2014920"/>
    <lineage>
        <taxon>Bacteria</taxon>
        <taxon>Bacillati</taxon>
        <taxon>Actinomycetota</taxon>
        <taxon>Actinomycetes</taxon>
        <taxon>Kitasatosporales</taxon>
        <taxon>Streptomycetaceae</taxon>
        <taxon>Streptomyces</taxon>
    </lineage>
</organism>